<comment type="subcellular location">
    <subcellularLocation>
        <location evidence="1 4">Nucleus</location>
    </subcellularLocation>
</comment>
<feature type="chain" id="PRO_5019507250" description="Ninja-family protein" evidence="6">
    <location>
        <begin position="20"/>
        <end position="275"/>
    </location>
</feature>
<dbReference type="GO" id="GO:0045892">
    <property type="term" value="P:negative regulation of DNA-templated transcription"/>
    <property type="evidence" value="ECO:0007669"/>
    <property type="project" value="TreeGrafter"/>
</dbReference>
<feature type="compositionally biased region" description="Polar residues" evidence="5">
    <location>
        <begin position="118"/>
        <end position="127"/>
    </location>
</feature>
<comment type="similarity">
    <text evidence="2 4">Belongs to the Ninja family.</text>
</comment>
<dbReference type="EMBL" id="QZWG01000006">
    <property type="protein sequence ID" value="RZC08459.1"/>
    <property type="molecule type" value="Genomic_DNA"/>
</dbReference>
<gene>
    <name evidence="8" type="ORF">D0Y65_015256</name>
</gene>
<evidence type="ECO:0000256" key="1">
    <source>
        <dbReference type="ARBA" id="ARBA00004123"/>
    </source>
</evidence>
<dbReference type="InterPro" id="IPR032308">
    <property type="entry name" value="TDBD"/>
</dbReference>
<dbReference type="Pfam" id="PF16135">
    <property type="entry name" value="TDBD"/>
    <property type="match status" value="1"/>
</dbReference>
<dbReference type="PANTHER" id="PTHR31413">
    <property type="entry name" value="AFP HOMOLOG 2"/>
    <property type="match status" value="1"/>
</dbReference>
<feature type="domain" description="Tify" evidence="7">
    <location>
        <begin position="238"/>
        <end position="270"/>
    </location>
</feature>
<evidence type="ECO:0000256" key="2">
    <source>
        <dbReference type="ARBA" id="ARBA00006081"/>
    </source>
</evidence>
<evidence type="ECO:0000259" key="7">
    <source>
        <dbReference type="Pfam" id="PF16135"/>
    </source>
</evidence>
<evidence type="ECO:0000256" key="5">
    <source>
        <dbReference type="SAM" id="MobiDB-lite"/>
    </source>
</evidence>
<dbReference type="GO" id="GO:0005634">
    <property type="term" value="C:nucleus"/>
    <property type="evidence" value="ECO:0007669"/>
    <property type="project" value="UniProtKB-SubCell"/>
</dbReference>
<name>A0A445KCK3_GLYSO</name>
<dbReference type="InterPro" id="IPR031307">
    <property type="entry name" value="Ninja_fam"/>
</dbReference>
<protein>
    <recommendedName>
        <fullName evidence="4">Ninja-family protein</fullName>
    </recommendedName>
    <alternativeName>
        <fullName evidence="4">ABI-binding protein</fullName>
    </alternativeName>
</protein>
<proteinExistence type="inferred from homology"/>
<keyword evidence="6" id="KW-0732">Signal</keyword>
<evidence type="ECO:0000313" key="9">
    <source>
        <dbReference type="Proteomes" id="UP000289340"/>
    </source>
</evidence>
<feature type="region of interest" description="Disordered" evidence="5">
    <location>
        <begin position="106"/>
        <end position="128"/>
    </location>
</feature>
<keyword evidence="9" id="KW-1185">Reference proteome</keyword>
<evidence type="ECO:0000313" key="8">
    <source>
        <dbReference type="EMBL" id="RZC08459.1"/>
    </source>
</evidence>
<evidence type="ECO:0000256" key="3">
    <source>
        <dbReference type="ARBA" id="ARBA00023242"/>
    </source>
</evidence>
<accession>A0A445KCK3</accession>
<sequence length="275" mass="29720">MRLILLFVCVSCWVQRCYNEKEYKSKKIDLTLKLSPCGENAEEKERGLRRSSSSSLVVVGVANGAQWGTSLGRSCSLPAERQRRVAALSPQVLAWVAASSAVNVNNTSSSLHKPNPLPSSSQDSGLQDTLRGVSCNIPYIGPTHAAKGVALNIQTSTKEENDSKASLKTMAKAISPRPADSKPENPAKKHKLGNYCSLKGDVMEILRQMPSVTTTGDGPNGKRIEGFLYKYRSGQVCIVCVCHGNFLTPAEFVMHAGGKEVANPMKHITVLSNSF</sequence>
<dbReference type="AlphaFoldDB" id="A0A445KCK3"/>
<evidence type="ECO:0000256" key="4">
    <source>
        <dbReference type="RuleBase" id="RU369029"/>
    </source>
</evidence>
<feature type="signal peptide" evidence="6">
    <location>
        <begin position="1"/>
        <end position="19"/>
    </location>
</feature>
<comment type="caution">
    <text evidence="8">The sequence shown here is derived from an EMBL/GenBank/DDBJ whole genome shotgun (WGS) entry which is preliminary data.</text>
</comment>
<dbReference type="PANTHER" id="PTHR31413:SF43">
    <property type="entry name" value="NINJA-FAMILY PROTEIN"/>
    <property type="match status" value="1"/>
</dbReference>
<keyword evidence="3 4" id="KW-0539">Nucleus</keyword>
<dbReference type="Proteomes" id="UP000289340">
    <property type="component" value="Chromosome 6"/>
</dbReference>
<comment type="function">
    <text evidence="4">Acts as a negative regulator of abscisic acid (ABA) response.</text>
</comment>
<evidence type="ECO:0000256" key="6">
    <source>
        <dbReference type="SAM" id="SignalP"/>
    </source>
</evidence>
<organism evidence="8 9">
    <name type="scientific">Glycine soja</name>
    <name type="common">Wild soybean</name>
    <dbReference type="NCBI Taxonomy" id="3848"/>
    <lineage>
        <taxon>Eukaryota</taxon>
        <taxon>Viridiplantae</taxon>
        <taxon>Streptophyta</taxon>
        <taxon>Embryophyta</taxon>
        <taxon>Tracheophyta</taxon>
        <taxon>Spermatophyta</taxon>
        <taxon>Magnoliopsida</taxon>
        <taxon>eudicotyledons</taxon>
        <taxon>Gunneridae</taxon>
        <taxon>Pentapetalae</taxon>
        <taxon>rosids</taxon>
        <taxon>fabids</taxon>
        <taxon>Fabales</taxon>
        <taxon>Fabaceae</taxon>
        <taxon>Papilionoideae</taxon>
        <taxon>50 kb inversion clade</taxon>
        <taxon>NPAAA clade</taxon>
        <taxon>indigoferoid/millettioid clade</taxon>
        <taxon>Phaseoleae</taxon>
        <taxon>Glycine</taxon>
        <taxon>Glycine subgen. Soja</taxon>
    </lineage>
</organism>
<dbReference type="GO" id="GO:0007165">
    <property type="term" value="P:signal transduction"/>
    <property type="evidence" value="ECO:0007669"/>
    <property type="project" value="InterPro"/>
</dbReference>
<reference evidence="8 9" key="1">
    <citation type="submission" date="2018-09" db="EMBL/GenBank/DDBJ databases">
        <title>A high-quality reference genome of wild soybean provides a powerful tool to mine soybean genomes.</title>
        <authorList>
            <person name="Xie M."/>
            <person name="Chung C.Y.L."/>
            <person name="Li M.-W."/>
            <person name="Wong F.-L."/>
            <person name="Chan T.-F."/>
            <person name="Lam H.-M."/>
        </authorList>
    </citation>
    <scope>NUCLEOTIDE SEQUENCE [LARGE SCALE GENOMIC DNA]</scope>
    <source>
        <strain evidence="9">cv. W05</strain>
        <tissue evidence="8">Hypocotyl of etiolated seedlings</tissue>
    </source>
</reference>